<sequence length="465" mass="52801">MNNLTPRQIVQELDRYIIGQEEAKKVVAIALRNRYRRSKLPREMQKEITPKNIILIGPTGVGKTEIARRLAKLVDAPFVKVEATKFTEVGYVGRDVESMVRDLVNTSIRNVKEKHMENVKGKAKENAEDRIIELLRPMPKKNKKTKNPFDMLFNNDDDDTDEVNTSDENIEVIKEEQKSMAQKLKNGELENEIVEVEIEDNSSSPIGILAGMNTDDMSANINDMLGGILPKKTKKRKLPIKEAREILIQQEAQNLIDMDTVISEGIREAEENGIIFLDEIDKIAGQGNKSGPDVSREGVQRDILPIVEGSTVTTKYGPVNTDHVLFIGAGAFHVSKVSDLIPELQGRFPISVNLTNLTSEHFISILTKPENAVIKQYKQLLKTENIELIFDEDAIIEISHIAMYLNEQQENIGARRLHTVIEKLVEEISYFAPDYDQDEFAITVDYVKTIFNKANHYKDMRKYIL</sequence>
<accession>A0A6A7K8L2</accession>
<feature type="region of interest" description="Disordered" evidence="6">
    <location>
        <begin position="143"/>
        <end position="163"/>
    </location>
</feature>
<dbReference type="SMART" id="SM00382">
    <property type="entry name" value="AAA"/>
    <property type="match status" value="1"/>
</dbReference>
<feature type="binding site" evidence="5">
    <location>
        <position position="415"/>
    </location>
    <ligand>
        <name>ATP</name>
        <dbReference type="ChEBI" id="CHEBI:30616"/>
    </ligand>
</feature>
<keyword evidence="2 5" id="KW-0547">Nucleotide-binding</keyword>
<proteinExistence type="inferred from homology"/>
<dbReference type="EMBL" id="WHNX01000011">
    <property type="protein sequence ID" value="MPW25849.1"/>
    <property type="molecule type" value="Genomic_DNA"/>
</dbReference>
<feature type="domain" description="AAA+ ATPase" evidence="7">
    <location>
        <begin position="49"/>
        <end position="358"/>
    </location>
</feature>
<feature type="binding site" evidence="5">
    <location>
        <position position="343"/>
    </location>
    <ligand>
        <name>ATP</name>
        <dbReference type="ChEBI" id="CHEBI:30616"/>
    </ligand>
</feature>
<dbReference type="GO" id="GO:0009376">
    <property type="term" value="C:HslUV protease complex"/>
    <property type="evidence" value="ECO:0007669"/>
    <property type="project" value="UniProtKB-UniRule"/>
</dbReference>
<organism evidence="9 10">
    <name type="scientific">Alkalibaculum sporogenes</name>
    <dbReference type="NCBI Taxonomy" id="2655001"/>
    <lineage>
        <taxon>Bacteria</taxon>
        <taxon>Bacillati</taxon>
        <taxon>Bacillota</taxon>
        <taxon>Clostridia</taxon>
        <taxon>Eubacteriales</taxon>
        <taxon>Eubacteriaceae</taxon>
        <taxon>Alkalibaculum</taxon>
    </lineage>
</organism>
<evidence type="ECO:0000259" key="8">
    <source>
        <dbReference type="SMART" id="SM01086"/>
    </source>
</evidence>
<evidence type="ECO:0000256" key="4">
    <source>
        <dbReference type="ARBA" id="ARBA00023186"/>
    </source>
</evidence>
<comment type="subcellular location">
    <subcellularLocation>
        <location evidence="5">Cytoplasm</location>
    </subcellularLocation>
</comment>
<dbReference type="InterPro" id="IPR004491">
    <property type="entry name" value="HslU"/>
</dbReference>
<name>A0A6A7K8L2_9FIRM</name>
<evidence type="ECO:0000256" key="1">
    <source>
        <dbReference type="ARBA" id="ARBA00009771"/>
    </source>
</evidence>
<feature type="binding site" evidence="5">
    <location>
        <position position="18"/>
    </location>
    <ligand>
        <name>ATP</name>
        <dbReference type="ChEBI" id="CHEBI:30616"/>
    </ligand>
</feature>
<dbReference type="Gene3D" id="3.40.50.300">
    <property type="entry name" value="P-loop containing nucleotide triphosphate hydrolases"/>
    <property type="match status" value="2"/>
</dbReference>
<keyword evidence="9" id="KW-0645">Protease</keyword>
<dbReference type="PANTHER" id="PTHR48102">
    <property type="entry name" value="ATP-DEPENDENT CLP PROTEASE ATP-BINDING SUBUNIT CLPX-LIKE, MITOCHONDRIAL-RELATED"/>
    <property type="match status" value="1"/>
</dbReference>
<dbReference type="GO" id="GO:0043335">
    <property type="term" value="P:protein unfolding"/>
    <property type="evidence" value="ECO:0007669"/>
    <property type="project" value="UniProtKB-UniRule"/>
</dbReference>
<dbReference type="Pfam" id="PF00004">
    <property type="entry name" value="AAA"/>
    <property type="match status" value="1"/>
</dbReference>
<comment type="similarity">
    <text evidence="1 5">Belongs to the ClpX chaperone family. HslU subfamily.</text>
</comment>
<evidence type="ECO:0000313" key="10">
    <source>
        <dbReference type="Proteomes" id="UP000440004"/>
    </source>
</evidence>
<evidence type="ECO:0000259" key="7">
    <source>
        <dbReference type="SMART" id="SM00382"/>
    </source>
</evidence>
<evidence type="ECO:0000313" key="9">
    <source>
        <dbReference type="EMBL" id="MPW25849.1"/>
    </source>
</evidence>
<dbReference type="Gene3D" id="1.10.8.60">
    <property type="match status" value="1"/>
</dbReference>
<comment type="caution">
    <text evidence="9">The sequence shown here is derived from an EMBL/GenBank/DDBJ whole genome shotgun (WGS) entry which is preliminary data.</text>
</comment>
<dbReference type="AlphaFoldDB" id="A0A6A7K8L2"/>
<dbReference type="InterPro" id="IPR003593">
    <property type="entry name" value="AAA+_ATPase"/>
</dbReference>
<dbReference type="CDD" id="cd19498">
    <property type="entry name" value="RecA-like_HslU"/>
    <property type="match status" value="1"/>
</dbReference>
<reference evidence="9 10" key="1">
    <citation type="submission" date="2019-10" db="EMBL/GenBank/DDBJ databases">
        <title>Alkalibaculum tamaniensis sp.nov., a new alkaliphilic acetogen, isolated on methoxylated aromatics from a mud volcano.</title>
        <authorList>
            <person name="Khomyakova M.A."/>
            <person name="Merkel A.Y."/>
            <person name="Bonch-Osmolovskaya E.A."/>
            <person name="Slobodkin A.I."/>
        </authorList>
    </citation>
    <scope>NUCLEOTIDE SEQUENCE [LARGE SCALE GENOMIC DNA]</scope>
    <source>
        <strain evidence="9 10">M08DMB</strain>
    </source>
</reference>
<dbReference type="SMART" id="SM01086">
    <property type="entry name" value="ClpB_D2-small"/>
    <property type="match status" value="1"/>
</dbReference>
<feature type="binding site" evidence="5">
    <location>
        <position position="278"/>
    </location>
    <ligand>
        <name>ATP</name>
        <dbReference type="ChEBI" id="CHEBI:30616"/>
    </ligand>
</feature>
<dbReference type="PANTHER" id="PTHR48102:SF3">
    <property type="entry name" value="ATP-DEPENDENT PROTEASE ATPASE SUBUNIT HSLU"/>
    <property type="match status" value="1"/>
</dbReference>
<keyword evidence="9" id="KW-0378">Hydrolase</keyword>
<gene>
    <name evidence="5 9" type="primary">hslU</name>
    <name evidence="9" type="ORF">GC105_08605</name>
</gene>
<keyword evidence="5" id="KW-0963">Cytoplasm</keyword>
<dbReference type="InterPro" id="IPR003959">
    <property type="entry name" value="ATPase_AAA_core"/>
</dbReference>
<dbReference type="InterPro" id="IPR027417">
    <property type="entry name" value="P-loop_NTPase"/>
</dbReference>
<dbReference type="GO" id="GO:0008233">
    <property type="term" value="F:peptidase activity"/>
    <property type="evidence" value="ECO:0007669"/>
    <property type="project" value="UniProtKB-KW"/>
</dbReference>
<comment type="subunit">
    <text evidence="5">A double ring-shaped homohexamer of HslV is capped on each side by a ring-shaped HslU homohexamer. The assembly of the HslU/HslV complex is dependent on binding of ATP.</text>
</comment>
<dbReference type="SUPFAM" id="SSF52540">
    <property type="entry name" value="P-loop containing nucleoside triphosphate hydrolases"/>
    <property type="match status" value="1"/>
</dbReference>
<dbReference type="RefSeq" id="WP_152803717.1">
    <property type="nucleotide sequence ID" value="NZ_WHNX01000011.1"/>
</dbReference>
<dbReference type="Proteomes" id="UP000440004">
    <property type="component" value="Unassembled WGS sequence"/>
</dbReference>
<dbReference type="HAMAP" id="MF_00249">
    <property type="entry name" value="HslU"/>
    <property type="match status" value="1"/>
</dbReference>
<dbReference type="NCBIfam" id="NF003544">
    <property type="entry name" value="PRK05201.1"/>
    <property type="match status" value="1"/>
</dbReference>
<dbReference type="Pfam" id="PF07724">
    <property type="entry name" value="AAA_2"/>
    <property type="match status" value="1"/>
</dbReference>
<dbReference type="InterPro" id="IPR050052">
    <property type="entry name" value="ATP-dep_Clp_protease_ClpX"/>
</dbReference>
<evidence type="ECO:0000256" key="5">
    <source>
        <dbReference type="HAMAP-Rule" id="MF_00249"/>
    </source>
</evidence>
<dbReference type="GO" id="GO:0036402">
    <property type="term" value="F:proteasome-activating activity"/>
    <property type="evidence" value="ECO:0007669"/>
    <property type="project" value="UniProtKB-UniRule"/>
</dbReference>
<evidence type="ECO:0000256" key="6">
    <source>
        <dbReference type="SAM" id="MobiDB-lite"/>
    </source>
</evidence>
<keyword evidence="4 5" id="KW-0143">Chaperone</keyword>
<dbReference type="GO" id="GO:0016887">
    <property type="term" value="F:ATP hydrolysis activity"/>
    <property type="evidence" value="ECO:0007669"/>
    <property type="project" value="InterPro"/>
</dbReference>
<dbReference type="InterPro" id="IPR019489">
    <property type="entry name" value="Clp_ATPase_C"/>
</dbReference>
<feature type="domain" description="Clp ATPase C-terminal" evidence="8">
    <location>
        <begin position="357"/>
        <end position="451"/>
    </location>
</feature>
<keyword evidence="10" id="KW-1185">Reference proteome</keyword>
<comment type="function">
    <text evidence="5">ATPase subunit of a proteasome-like degradation complex; this subunit has chaperone activity. The binding of ATP and its subsequent hydrolysis by HslU are essential for unfolding of protein substrates subsequently hydrolyzed by HslV. HslU recognizes the N-terminal part of its protein substrates and unfolds these before they are guided to HslV for hydrolysis.</text>
</comment>
<keyword evidence="3 5" id="KW-0067">ATP-binding</keyword>
<protein>
    <recommendedName>
        <fullName evidence="5">ATP-dependent protease ATPase subunit HslU</fullName>
    </recommendedName>
    <alternativeName>
        <fullName evidence="5">Unfoldase HslU</fullName>
    </alternativeName>
</protein>
<evidence type="ECO:0000256" key="2">
    <source>
        <dbReference type="ARBA" id="ARBA00022741"/>
    </source>
</evidence>
<feature type="binding site" evidence="5">
    <location>
        <begin position="60"/>
        <end position="65"/>
    </location>
    <ligand>
        <name>ATP</name>
        <dbReference type="ChEBI" id="CHEBI:30616"/>
    </ligand>
</feature>
<dbReference type="NCBIfam" id="TIGR00390">
    <property type="entry name" value="hslU"/>
    <property type="match status" value="1"/>
</dbReference>
<evidence type="ECO:0000256" key="3">
    <source>
        <dbReference type="ARBA" id="ARBA00022840"/>
    </source>
</evidence>
<dbReference type="GO" id="GO:0005524">
    <property type="term" value="F:ATP binding"/>
    <property type="evidence" value="ECO:0007669"/>
    <property type="project" value="UniProtKB-UniRule"/>
</dbReference>
<dbReference type="FunFam" id="3.40.50.300:FF:000220">
    <property type="entry name" value="ATP-dependent protease ATPase subunit HslU"/>
    <property type="match status" value="1"/>
</dbReference>